<reference evidence="4 5" key="1">
    <citation type="journal article" date="2015" name="Genome Announc.">
        <title>Draft Genome Sequence and Gene Annotation of the Entomopathogenic Fungus Verticillium hemipterigenum.</title>
        <authorList>
            <person name="Horn F."/>
            <person name="Habel A."/>
            <person name="Scharf D.H."/>
            <person name="Dworschak J."/>
            <person name="Brakhage A.A."/>
            <person name="Guthke R."/>
            <person name="Hertweck C."/>
            <person name="Linde J."/>
        </authorList>
    </citation>
    <scope>NUCLEOTIDE SEQUENCE [LARGE SCALE GENOMIC DNA]</scope>
</reference>
<organism evidence="4 5">
    <name type="scientific">[Torrubiella] hemipterigena</name>
    <dbReference type="NCBI Taxonomy" id="1531966"/>
    <lineage>
        <taxon>Eukaryota</taxon>
        <taxon>Fungi</taxon>
        <taxon>Dikarya</taxon>
        <taxon>Ascomycota</taxon>
        <taxon>Pezizomycotina</taxon>
        <taxon>Sordariomycetes</taxon>
        <taxon>Hypocreomycetidae</taxon>
        <taxon>Hypocreales</taxon>
        <taxon>Clavicipitaceae</taxon>
        <taxon>Clavicipitaceae incertae sedis</taxon>
        <taxon>'Torrubiella' clade</taxon>
    </lineage>
</organism>
<dbReference type="STRING" id="1531966.A0A0A1SXT5"/>
<feature type="transmembrane region" description="Helical" evidence="2">
    <location>
        <begin position="213"/>
        <end position="237"/>
    </location>
</feature>
<feature type="region of interest" description="Disordered" evidence="1">
    <location>
        <begin position="256"/>
        <end position="276"/>
    </location>
</feature>
<evidence type="ECO:0000256" key="1">
    <source>
        <dbReference type="SAM" id="MobiDB-lite"/>
    </source>
</evidence>
<feature type="region of interest" description="Disordered" evidence="1">
    <location>
        <begin position="141"/>
        <end position="210"/>
    </location>
</feature>
<dbReference type="HOGENOM" id="CLU_785702_0_0_1"/>
<dbReference type="Proteomes" id="UP000039046">
    <property type="component" value="Unassembled WGS sequence"/>
</dbReference>
<keyword evidence="2" id="KW-0472">Membrane</keyword>
<feature type="signal peptide" evidence="3">
    <location>
        <begin position="1"/>
        <end position="20"/>
    </location>
</feature>
<dbReference type="OrthoDB" id="4940943at2759"/>
<keyword evidence="2" id="KW-1133">Transmembrane helix</keyword>
<evidence type="ECO:0000313" key="5">
    <source>
        <dbReference type="Proteomes" id="UP000039046"/>
    </source>
</evidence>
<dbReference type="AlphaFoldDB" id="A0A0A1SXT5"/>
<feature type="region of interest" description="Disordered" evidence="1">
    <location>
        <begin position="312"/>
        <end position="353"/>
    </location>
</feature>
<keyword evidence="5" id="KW-1185">Reference proteome</keyword>
<evidence type="ECO:0000256" key="3">
    <source>
        <dbReference type="SAM" id="SignalP"/>
    </source>
</evidence>
<gene>
    <name evidence="4" type="ORF">VHEMI05392</name>
</gene>
<sequence>MHMRSLALWPAAAMLSGALADNLFINPPPSGKHRDYSQNQQYKVGQVLKISWETDITTGVGVAVNFPLDHEQNGVFTILNLTKNTTKSSLEWVISLDDVGGAPEVLEKDGVAVMYLAMWNDDNPYFARSHYFNVTAAAPTSSRPVTTASSTSAASSSKPSSSSTGSASAGAASTTSSSPGSSTSSAAAGGANNGASTADPSSSGSSSSGPSGAVIGGAVGGTLGGLAVVGALAFLLFRHRRNKQAQASGAAVEVAGSHVESQGPGTGPASPDAQYGQAVQTPQAVAANAAIAGHYSPEKDQAYTAKEGEKYHFGIPLKTPPPQWQASPKVEQVAELDSVQPQELYSPPPPHHN</sequence>
<feature type="chain" id="PRO_5001979279" evidence="3">
    <location>
        <begin position="21"/>
        <end position="353"/>
    </location>
</feature>
<evidence type="ECO:0000313" key="4">
    <source>
        <dbReference type="EMBL" id="CEJ89551.1"/>
    </source>
</evidence>
<keyword evidence="2" id="KW-0812">Transmembrane</keyword>
<protein>
    <submittedName>
        <fullName evidence="4">Uncharacterized protein</fullName>
    </submittedName>
</protein>
<evidence type="ECO:0000256" key="2">
    <source>
        <dbReference type="SAM" id="Phobius"/>
    </source>
</evidence>
<name>A0A0A1SXT5_9HYPO</name>
<dbReference type="EMBL" id="CDHN01000002">
    <property type="protein sequence ID" value="CEJ89551.1"/>
    <property type="molecule type" value="Genomic_DNA"/>
</dbReference>
<accession>A0A0A1SXT5</accession>
<keyword evidence="3" id="KW-0732">Signal</keyword>
<proteinExistence type="predicted"/>